<feature type="region of interest" description="Disordered" evidence="1">
    <location>
        <begin position="26"/>
        <end position="58"/>
    </location>
</feature>
<dbReference type="HOGENOM" id="CLU_2985095_0_0_1"/>
<evidence type="ECO:0000313" key="3">
    <source>
        <dbReference type="Proteomes" id="UP000008694"/>
    </source>
</evidence>
<dbReference type="Gramene" id="fgenesh2_kg.7__2264__AT4G20362.1">
    <property type="protein sequence ID" value="fgenesh2_kg.7__2264__AT4G20362.1"/>
    <property type="gene ID" value="fgenesh2_kg.7__2264__AT4G20362.1"/>
</dbReference>
<organism evidence="3">
    <name type="scientific">Arabidopsis lyrata subsp. lyrata</name>
    <name type="common">Lyre-leaved rock-cress</name>
    <dbReference type="NCBI Taxonomy" id="81972"/>
    <lineage>
        <taxon>Eukaryota</taxon>
        <taxon>Viridiplantae</taxon>
        <taxon>Streptophyta</taxon>
        <taxon>Embryophyta</taxon>
        <taxon>Tracheophyta</taxon>
        <taxon>Spermatophyta</taxon>
        <taxon>Magnoliopsida</taxon>
        <taxon>eudicotyledons</taxon>
        <taxon>Gunneridae</taxon>
        <taxon>Pentapetalae</taxon>
        <taxon>rosids</taxon>
        <taxon>malvids</taxon>
        <taxon>Brassicales</taxon>
        <taxon>Brassicaceae</taxon>
        <taxon>Camelineae</taxon>
        <taxon>Arabidopsis</taxon>
    </lineage>
</organism>
<accession>D7MFK1</accession>
<evidence type="ECO:0000313" key="2">
    <source>
        <dbReference type="EMBL" id="EFH44144.1"/>
    </source>
</evidence>
<evidence type="ECO:0000256" key="1">
    <source>
        <dbReference type="SAM" id="MobiDB-lite"/>
    </source>
</evidence>
<proteinExistence type="predicted"/>
<reference evidence="3" key="1">
    <citation type="journal article" date="2011" name="Nat. Genet.">
        <title>The Arabidopsis lyrata genome sequence and the basis of rapid genome size change.</title>
        <authorList>
            <person name="Hu T.T."/>
            <person name="Pattyn P."/>
            <person name="Bakker E.G."/>
            <person name="Cao J."/>
            <person name="Cheng J.-F."/>
            <person name="Clark R.M."/>
            <person name="Fahlgren N."/>
            <person name="Fawcett J.A."/>
            <person name="Grimwood J."/>
            <person name="Gundlach H."/>
            <person name="Haberer G."/>
            <person name="Hollister J.D."/>
            <person name="Ossowski S."/>
            <person name="Ottilar R.P."/>
            <person name="Salamov A.A."/>
            <person name="Schneeberger K."/>
            <person name="Spannagl M."/>
            <person name="Wang X."/>
            <person name="Yang L."/>
            <person name="Nasrallah M.E."/>
            <person name="Bergelson J."/>
            <person name="Carrington J.C."/>
            <person name="Gaut B.S."/>
            <person name="Schmutz J."/>
            <person name="Mayer K.F.X."/>
            <person name="Van de Peer Y."/>
            <person name="Grigoriev I.V."/>
            <person name="Nordborg M."/>
            <person name="Weigel D."/>
            <person name="Guo Y.-L."/>
        </authorList>
    </citation>
    <scope>NUCLEOTIDE SEQUENCE [LARGE SCALE GENOMIC DNA]</scope>
    <source>
        <strain evidence="3">cv. MN47</strain>
    </source>
</reference>
<dbReference type="Proteomes" id="UP000008694">
    <property type="component" value="Unassembled WGS sequence"/>
</dbReference>
<dbReference type="AlphaFoldDB" id="D7MFK1"/>
<sequence>QNGKADFFHNWDLSSSCLVLASKQDSLPRAGRRMRSYQTNGEIDAGPSFSGRGGGRIP</sequence>
<keyword evidence="3" id="KW-1185">Reference proteome</keyword>
<dbReference type="EMBL" id="GL348719">
    <property type="protein sequence ID" value="EFH44144.1"/>
    <property type="molecule type" value="Genomic_DNA"/>
</dbReference>
<feature type="non-terminal residue" evidence="2">
    <location>
        <position position="1"/>
    </location>
</feature>
<name>D7MFK1_ARALL</name>
<gene>
    <name evidence="2" type="ORF">ARALYDRAFT_492831</name>
</gene>
<protein>
    <submittedName>
        <fullName evidence="2">Expressed protein</fullName>
    </submittedName>
</protein>